<dbReference type="InterPro" id="IPR039374">
    <property type="entry name" value="SIP_fam"/>
</dbReference>
<dbReference type="InterPro" id="IPR007037">
    <property type="entry name" value="SIP_rossman_dom"/>
</dbReference>
<dbReference type="GO" id="GO:0016491">
    <property type="term" value="F:oxidoreductase activity"/>
    <property type="evidence" value="ECO:0007669"/>
    <property type="project" value="InterPro"/>
</dbReference>
<dbReference type="EMBL" id="JAGFBF010000006">
    <property type="protein sequence ID" value="MBO2991061.1"/>
    <property type="molecule type" value="Genomic_DNA"/>
</dbReference>
<keyword evidence="3" id="KW-1185">Reference proteome</keyword>
<name>A0A939TL87_9MICO</name>
<feature type="domain" description="FAD-binding FR-type" evidence="1">
    <location>
        <begin position="14"/>
        <end position="150"/>
    </location>
</feature>
<sequence length="340" mass="35926">MSADSAAPAAPAPFHVVRATVTAVERVSPVFVRITFGGPSLAAFGTPGRTLDQRIKLIFPAASGALPELSASENHWYPAWLALPEAERGSMRTYSIRHLTVAEDSSTTVAVDFVLHLEPGGTGPASTWASRAAVGDELLVVGPRRGRFDGGGIEYDPGQAREVMLVGDETAAPAIARILEDGAGSLSAADGGSGPAAGTAHVPNRGIACIEVPSTDDILPIDAPEGFEVRWLVRGDSAPGSQLFDAVIAEVGDAPAPVEEDPVLAADPDYMPWETPQYSQLGEQIVDPSERADATERYYWIAGESRVVTTLRRHLVKGLGVDRSQVAFMGYWKQGVSMRG</sequence>
<accession>A0A939TL87</accession>
<dbReference type="CDD" id="cd06193">
    <property type="entry name" value="siderophore_interacting"/>
    <property type="match status" value="1"/>
</dbReference>
<dbReference type="Proteomes" id="UP000668403">
    <property type="component" value="Unassembled WGS sequence"/>
</dbReference>
<evidence type="ECO:0000313" key="2">
    <source>
        <dbReference type="EMBL" id="MBO2991061.1"/>
    </source>
</evidence>
<dbReference type="AlphaFoldDB" id="A0A939TL87"/>
<dbReference type="PANTHER" id="PTHR30157">
    <property type="entry name" value="FERRIC REDUCTASE, NADPH-DEPENDENT"/>
    <property type="match status" value="1"/>
</dbReference>
<dbReference type="Gene3D" id="3.40.50.80">
    <property type="entry name" value="Nucleotide-binding domain of ferredoxin-NADP reductase (FNR) module"/>
    <property type="match status" value="1"/>
</dbReference>
<dbReference type="InterPro" id="IPR039261">
    <property type="entry name" value="FNR_nucleotide-bd"/>
</dbReference>
<comment type="caution">
    <text evidence="2">The sequence shown here is derived from an EMBL/GenBank/DDBJ whole genome shotgun (WGS) entry which is preliminary data.</text>
</comment>
<proteinExistence type="predicted"/>
<dbReference type="Gene3D" id="2.40.30.10">
    <property type="entry name" value="Translation factors"/>
    <property type="match status" value="1"/>
</dbReference>
<dbReference type="SUPFAM" id="SSF63380">
    <property type="entry name" value="Riboflavin synthase domain-like"/>
    <property type="match status" value="1"/>
</dbReference>
<protein>
    <submittedName>
        <fullName evidence="2">Siderophore-interacting protein</fullName>
    </submittedName>
</protein>
<gene>
    <name evidence="2" type="ORF">J4H85_13760</name>
</gene>
<organism evidence="2 3">
    <name type="scientific">Leucobacter tardus</name>
    <dbReference type="NCBI Taxonomy" id="501483"/>
    <lineage>
        <taxon>Bacteria</taxon>
        <taxon>Bacillati</taxon>
        <taxon>Actinomycetota</taxon>
        <taxon>Actinomycetes</taxon>
        <taxon>Micrococcales</taxon>
        <taxon>Microbacteriaceae</taxon>
        <taxon>Leucobacter</taxon>
    </lineage>
</organism>
<dbReference type="Pfam" id="PF04954">
    <property type="entry name" value="SIP"/>
    <property type="match status" value="1"/>
</dbReference>
<dbReference type="PANTHER" id="PTHR30157:SF0">
    <property type="entry name" value="NADPH-DEPENDENT FERRIC-CHELATE REDUCTASE"/>
    <property type="match status" value="1"/>
</dbReference>
<evidence type="ECO:0000259" key="1">
    <source>
        <dbReference type="PROSITE" id="PS51384"/>
    </source>
</evidence>
<dbReference type="InterPro" id="IPR017927">
    <property type="entry name" value="FAD-bd_FR_type"/>
</dbReference>
<dbReference type="Pfam" id="PF08021">
    <property type="entry name" value="FAD_binding_9"/>
    <property type="match status" value="1"/>
</dbReference>
<dbReference type="RefSeq" id="WP_208240791.1">
    <property type="nucleotide sequence ID" value="NZ_BAAAQU010000001.1"/>
</dbReference>
<evidence type="ECO:0000313" key="3">
    <source>
        <dbReference type="Proteomes" id="UP000668403"/>
    </source>
</evidence>
<dbReference type="PROSITE" id="PS51384">
    <property type="entry name" value="FAD_FR"/>
    <property type="match status" value="1"/>
</dbReference>
<dbReference type="InterPro" id="IPR013113">
    <property type="entry name" value="SIP_FAD-bd"/>
</dbReference>
<reference evidence="2" key="1">
    <citation type="submission" date="2021-03" db="EMBL/GenBank/DDBJ databases">
        <title>Leucobacter chromiisoli sp. nov., isolated from chromium-containing soil of chemical plant.</title>
        <authorList>
            <person name="Xu Z."/>
        </authorList>
    </citation>
    <scope>NUCLEOTIDE SEQUENCE</scope>
    <source>
        <strain evidence="2">K 70/01</strain>
    </source>
</reference>
<dbReference type="InterPro" id="IPR017938">
    <property type="entry name" value="Riboflavin_synthase-like_b-brl"/>
</dbReference>